<dbReference type="PROSITE" id="PS50271">
    <property type="entry name" value="ZF_UBP"/>
    <property type="match status" value="1"/>
</dbReference>
<protein>
    <recommendedName>
        <fullName evidence="1">UBP-type domain-containing protein</fullName>
    </recommendedName>
</protein>
<proteinExistence type="predicted"/>
<dbReference type="GeneID" id="55599476"/>
<dbReference type="RefSeq" id="YP_009830062.1">
    <property type="nucleotide sequence ID" value="NC_048633.1"/>
</dbReference>
<dbReference type="KEGG" id="vg:55599476"/>
<dbReference type="EMBL" id="KT725776">
    <property type="protein sequence ID" value="ALV83480.1"/>
    <property type="molecule type" value="Genomic_DNA"/>
</dbReference>
<feature type="domain" description="UBP-type" evidence="1">
    <location>
        <begin position="1"/>
        <end position="60"/>
    </location>
</feature>
<dbReference type="GO" id="GO:0008270">
    <property type="term" value="F:zinc ion binding"/>
    <property type="evidence" value="ECO:0007669"/>
    <property type="project" value="InterPro"/>
</dbReference>
<accession>A0A0U3B243</accession>
<organism evidence="2 3">
    <name type="scientific">Bacillus phage vB_BceS-MY192</name>
    <dbReference type="NCBI Taxonomy" id="1759525"/>
    <lineage>
        <taxon>Viruses</taxon>
        <taxon>Duplodnaviria</taxon>
        <taxon>Heunggongvirae</taxon>
        <taxon>Uroviricota</taxon>
        <taxon>Caudoviricetes</taxon>
        <taxon>Hubeivirus</taxon>
        <taxon>Hubeivirus MY192</taxon>
    </lineage>
</organism>
<dbReference type="Proteomes" id="UP000260420">
    <property type="component" value="Segment"/>
</dbReference>
<evidence type="ECO:0000259" key="1">
    <source>
        <dbReference type="PROSITE" id="PS50271"/>
    </source>
</evidence>
<evidence type="ECO:0000313" key="2">
    <source>
        <dbReference type="EMBL" id="ALV83480.1"/>
    </source>
</evidence>
<dbReference type="InterPro" id="IPR001607">
    <property type="entry name" value="Znf_UBP"/>
</dbReference>
<name>A0A0U3B243_9CAUD</name>
<evidence type="ECO:0000313" key="3">
    <source>
        <dbReference type="Proteomes" id="UP000260420"/>
    </source>
</evidence>
<sequence length="60" mass="6905">MKLGICNFRGCWKSATTEGHIYGHSKTETKDSFIPVVACDEHAKEKDFYCYVEQKENTTK</sequence>
<reference evidence="2 3" key="1">
    <citation type="journal article" date="2016" name="Genome Announc.">
        <title>Genome Sequence of Bacillus cereus Phage vB_BceS-MY192.</title>
        <authorList>
            <person name="Yang Y."/>
            <person name="Zhan L."/>
            <person name="Chen J."/>
            <person name="Zhang Y."/>
            <person name="Sun Y."/>
            <person name="Yang Z."/>
            <person name="Jiang L."/>
            <person name="Zhu H."/>
            <person name="Zhang Y."/>
            <person name="Lu Y."/>
            <person name="Mei L."/>
        </authorList>
    </citation>
    <scope>NUCLEOTIDE SEQUENCE [LARGE SCALE GENOMIC DNA]</scope>
</reference>
<keyword evidence="3" id="KW-1185">Reference proteome</keyword>